<feature type="transmembrane region" description="Helical" evidence="8">
    <location>
        <begin position="134"/>
        <end position="152"/>
    </location>
</feature>
<evidence type="ECO:0000256" key="7">
    <source>
        <dbReference type="SAM" id="MobiDB-lite"/>
    </source>
</evidence>
<evidence type="ECO:0000256" key="5">
    <source>
        <dbReference type="ARBA" id="ARBA00022989"/>
    </source>
</evidence>
<feature type="transmembrane region" description="Helical" evidence="8">
    <location>
        <begin position="105"/>
        <end position="122"/>
    </location>
</feature>
<keyword evidence="6 8" id="KW-0472">Membrane</keyword>
<accession>E6PUW2</accession>
<evidence type="ECO:0000256" key="6">
    <source>
        <dbReference type="ARBA" id="ARBA00023136"/>
    </source>
</evidence>
<dbReference type="GO" id="GO:0008360">
    <property type="term" value="P:regulation of cell shape"/>
    <property type="evidence" value="ECO:0007669"/>
    <property type="project" value="UniProtKB-KW"/>
</dbReference>
<evidence type="ECO:0000256" key="4">
    <source>
        <dbReference type="ARBA" id="ARBA00022960"/>
    </source>
</evidence>
<keyword evidence="2" id="KW-1003">Cell membrane</keyword>
<keyword evidence="3 8" id="KW-0812">Transmembrane</keyword>
<dbReference type="InterPro" id="IPR026034">
    <property type="entry name" value="MreD_proteobac"/>
</dbReference>
<proteinExistence type="predicted"/>
<feature type="transmembrane region" description="Helical" evidence="8">
    <location>
        <begin position="31"/>
        <end position="51"/>
    </location>
</feature>
<dbReference type="AlphaFoldDB" id="E6PUW2"/>
<name>E6PUW2_9ZZZZ</name>
<organism evidence="9">
    <name type="scientific">mine drainage metagenome</name>
    <dbReference type="NCBI Taxonomy" id="410659"/>
    <lineage>
        <taxon>unclassified sequences</taxon>
        <taxon>metagenomes</taxon>
        <taxon>ecological metagenomes</taxon>
    </lineage>
</organism>
<dbReference type="PANTHER" id="PTHR37484">
    <property type="entry name" value="ROD SHAPE-DETERMINING PROTEIN MRED"/>
    <property type="match status" value="1"/>
</dbReference>
<dbReference type="NCBIfam" id="TIGR03426">
    <property type="entry name" value="shape_MreD"/>
    <property type="match status" value="1"/>
</dbReference>
<comment type="subcellular location">
    <subcellularLocation>
        <location evidence="1">Cell membrane</location>
        <topology evidence="1">Multi-pass membrane protein</topology>
    </subcellularLocation>
</comment>
<sequence>MRLAPASMSIGPFLRRPSGTPGTESTGRGEVLLLAVRPWFIWGTLLAALLVDFLPLGRLPWLPDILALVLVFWAVHQPRRVGIGAGFALGLLVDVQQGALLGQHALAYTLLAFFAVALHRRLQWFSLPQQALQVLPLFVAAQVLQFVVRMMAGASFPGWAFFLAPVLQAALWPVVSWLLLAPQRRAPDTDQNRPL</sequence>
<dbReference type="EMBL" id="CABM01000060">
    <property type="protein sequence ID" value="CBH98719.1"/>
    <property type="molecule type" value="Genomic_DNA"/>
</dbReference>
<feature type="transmembrane region" description="Helical" evidence="8">
    <location>
        <begin position="158"/>
        <end position="180"/>
    </location>
</feature>
<protein>
    <submittedName>
        <fullName evidence="9">Putative Rod shape-determining protein mreD</fullName>
    </submittedName>
</protein>
<gene>
    <name evidence="9" type="ORF">CARN2_4201</name>
</gene>
<dbReference type="PANTHER" id="PTHR37484:SF1">
    <property type="entry name" value="ROD SHAPE-DETERMINING PROTEIN MRED"/>
    <property type="match status" value="1"/>
</dbReference>
<keyword evidence="5 8" id="KW-1133">Transmembrane helix</keyword>
<dbReference type="GO" id="GO:0005886">
    <property type="term" value="C:plasma membrane"/>
    <property type="evidence" value="ECO:0007669"/>
    <property type="project" value="UniProtKB-SubCell"/>
</dbReference>
<dbReference type="Pfam" id="PF04093">
    <property type="entry name" value="MreD"/>
    <property type="match status" value="1"/>
</dbReference>
<feature type="region of interest" description="Disordered" evidence="7">
    <location>
        <begin position="1"/>
        <end position="25"/>
    </location>
</feature>
<evidence type="ECO:0000256" key="3">
    <source>
        <dbReference type="ARBA" id="ARBA00022692"/>
    </source>
</evidence>
<evidence type="ECO:0000256" key="8">
    <source>
        <dbReference type="SAM" id="Phobius"/>
    </source>
</evidence>
<keyword evidence="4" id="KW-0133">Cell shape</keyword>
<evidence type="ECO:0000313" key="9">
    <source>
        <dbReference type="EMBL" id="CBH98719.1"/>
    </source>
</evidence>
<evidence type="ECO:0000256" key="1">
    <source>
        <dbReference type="ARBA" id="ARBA00004651"/>
    </source>
</evidence>
<reference evidence="9" key="1">
    <citation type="submission" date="2009-10" db="EMBL/GenBank/DDBJ databases">
        <title>Diversity of trophic interactions inside an arsenic-rich microbial ecosystem.</title>
        <authorList>
            <person name="Bertin P.N."/>
            <person name="Heinrich-Salmeron A."/>
            <person name="Pelletier E."/>
            <person name="Goulhen-Chollet F."/>
            <person name="Arsene-Ploetze F."/>
            <person name="Gallien S."/>
            <person name="Calteau A."/>
            <person name="Vallenet D."/>
            <person name="Casiot C."/>
            <person name="Chane-Woon-Ming B."/>
            <person name="Giloteaux L."/>
            <person name="Barakat M."/>
            <person name="Bonnefoy V."/>
            <person name="Bruneel O."/>
            <person name="Chandler M."/>
            <person name="Cleiss J."/>
            <person name="Duran R."/>
            <person name="Elbaz-Poulichet F."/>
            <person name="Fonknechten N."/>
            <person name="Lauga B."/>
            <person name="Mornico D."/>
            <person name="Ortet P."/>
            <person name="Schaeffer C."/>
            <person name="Siguier P."/>
            <person name="Alexander Thil Smith A."/>
            <person name="Van Dorsselaer A."/>
            <person name="Weissenbach J."/>
            <person name="Medigue C."/>
            <person name="Le Paslier D."/>
        </authorList>
    </citation>
    <scope>NUCLEOTIDE SEQUENCE</scope>
</reference>
<comment type="caution">
    <text evidence="9">The sequence shown here is derived from an EMBL/GenBank/DDBJ whole genome shotgun (WGS) entry which is preliminary data.</text>
</comment>
<evidence type="ECO:0000256" key="2">
    <source>
        <dbReference type="ARBA" id="ARBA00022475"/>
    </source>
</evidence>
<dbReference type="InterPro" id="IPR007227">
    <property type="entry name" value="Cell_shape_determining_MreD"/>
</dbReference>